<dbReference type="Proteomes" id="UP000023152">
    <property type="component" value="Unassembled WGS sequence"/>
</dbReference>
<dbReference type="InterPro" id="IPR016197">
    <property type="entry name" value="Chromo-like_dom_sf"/>
</dbReference>
<protein>
    <submittedName>
        <fullName evidence="1">Uncharacterized protein</fullName>
    </submittedName>
</protein>
<dbReference type="EMBL" id="ASPP01020517">
    <property type="protein sequence ID" value="ETO13585.1"/>
    <property type="molecule type" value="Genomic_DNA"/>
</dbReference>
<sequence>MKLGIELADVKKKKYALQSMEEGLLLATETSDETWQKFELKMTLDAKDRCGKWYEATVMDIKNIGEAVTKDHRIKPERDDVEKLKQCLGLFVKYKGWEEKWNDWIYVQKNTICHCKLSCDFPDHRLAVLKTQSRFKSSESQGGQGGYVCHYDNILLIHYFKFL</sequence>
<evidence type="ECO:0000313" key="1">
    <source>
        <dbReference type="EMBL" id="ETO13585.1"/>
    </source>
</evidence>
<comment type="caution">
    <text evidence="1">The sequence shown here is derived from an EMBL/GenBank/DDBJ whole genome shotgun (WGS) entry which is preliminary data.</text>
</comment>
<proteinExistence type="predicted"/>
<gene>
    <name evidence="1" type="ORF">RFI_23783</name>
</gene>
<name>X6MKI3_RETFI</name>
<keyword evidence="2" id="KW-1185">Reference proteome</keyword>
<evidence type="ECO:0000313" key="2">
    <source>
        <dbReference type="Proteomes" id="UP000023152"/>
    </source>
</evidence>
<organism evidence="1 2">
    <name type="scientific">Reticulomyxa filosa</name>
    <dbReference type="NCBI Taxonomy" id="46433"/>
    <lineage>
        <taxon>Eukaryota</taxon>
        <taxon>Sar</taxon>
        <taxon>Rhizaria</taxon>
        <taxon>Retaria</taxon>
        <taxon>Foraminifera</taxon>
        <taxon>Monothalamids</taxon>
        <taxon>Reticulomyxidae</taxon>
        <taxon>Reticulomyxa</taxon>
    </lineage>
</organism>
<dbReference type="AlphaFoldDB" id="X6MKI3"/>
<accession>X6MKI3</accession>
<dbReference type="SUPFAM" id="SSF54160">
    <property type="entry name" value="Chromo domain-like"/>
    <property type="match status" value="1"/>
</dbReference>
<reference evidence="1 2" key="1">
    <citation type="journal article" date="2013" name="Curr. Biol.">
        <title>The Genome of the Foraminiferan Reticulomyxa filosa.</title>
        <authorList>
            <person name="Glockner G."/>
            <person name="Hulsmann N."/>
            <person name="Schleicher M."/>
            <person name="Noegel A.A."/>
            <person name="Eichinger L."/>
            <person name="Gallinger C."/>
            <person name="Pawlowski J."/>
            <person name="Sierra R."/>
            <person name="Euteneuer U."/>
            <person name="Pillet L."/>
            <person name="Moustafa A."/>
            <person name="Platzer M."/>
            <person name="Groth M."/>
            <person name="Szafranski K."/>
            <person name="Schliwa M."/>
        </authorList>
    </citation>
    <scope>NUCLEOTIDE SEQUENCE [LARGE SCALE GENOMIC DNA]</scope>
</reference>
<dbReference type="Gene3D" id="2.30.30.140">
    <property type="match status" value="1"/>
</dbReference>